<gene>
    <name evidence="2" type="ORF">SAMN04487901_11576</name>
</gene>
<dbReference type="Gene3D" id="2.40.160.60">
    <property type="entry name" value="Outer membrane protein transport protein (OMPP1/FadL/TodX)"/>
    <property type="match status" value="1"/>
</dbReference>
<dbReference type="STRING" id="645274.SAMN04487901_11576"/>
<keyword evidence="1" id="KW-0732">Signal</keyword>
<evidence type="ECO:0008006" key="4">
    <source>
        <dbReference type="Google" id="ProtNLM"/>
    </source>
</evidence>
<keyword evidence="3" id="KW-1185">Reference proteome</keyword>
<dbReference type="EMBL" id="FNCQ01000015">
    <property type="protein sequence ID" value="SDH04920.1"/>
    <property type="molecule type" value="Genomic_DNA"/>
</dbReference>
<reference evidence="3" key="1">
    <citation type="submission" date="2016-10" db="EMBL/GenBank/DDBJ databases">
        <authorList>
            <person name="Varghese N."/>
            <person name="Submissions S."/>
        </authorList>
    </citation>
    <scope>NUCLEOTIDE SEQUENCE [LARGE SCALE GENOMIC DNA]</scope>
    <source>
        <strain evidence="3">BP1-148</strain>
    </source>
</reference>
<dbReference type="SUPFAM" id="SSF56935">
    <property type="entry name" value="Porins"/>
    <property type="match status" value="1"/>
</dbReference>
<feature type="chain" id="PRO_5011792830" description="Outer membrane protein transport protein (OMPP1/FadL/TodX)" evidence="1">
    <location>
        <begin position="20"/>
        <end position="556"/>
    </location>
</feature>
<protein>
    <recommendedName>
        <fullName evidence="4">Outer membrane protein transport protein (OMPP1/FadL/TodX)</fullName>
    </recommendedName>
</protein>
<accession>A0A1G7Z9Z3</accession>
<dbReference type="AlphaFoldDB" id="A0A1G7Z9Z3"/>
<organism evidence="2 3">
    <name type="scientific">Prevotella communis</name>
    <dbReference type="NCBI Taxonomy" id="2913614"/>
    <lineage>
        <taxon>Bacteria</taxon>
        <taxon>Pseudomonadati</taxon>
        <taxon>Bacteroidota</taxon>
        <taxon>Bacteroidia</taxon>
        <taxon>Bacteroidales</taxon>
        <taxon>Prevotellaceae</taxon>
        <taxon>Prevotella</taxon>
    </lineage>
</organism>
<feature type="signal peptide" evidence="1">
    <location>
        <begin position="1"/>
        <end position="19"/>
    </location>
</feature>
<proteinExistence type="predicted"/>
<dbReference type="RefSeq" id="WP_091818668.1">
    <property type="nucleotide sequence ID" value="NZ_FNCQ01000015.1"/>
</dbReference>
<evidence type="ECO:0000313" key="3">
    <source>
        <dbReference type="Proteomes" id="UP000198779"/>
    </source>
</evidence>
<sequence>MKKIVSLAVFTLAMLPAAAQDTYENARLLGADLNGTARYVGMGGALDALGADISTIGTNPAAIGVFRHSTASVSMGIVSQQDAKRFDQVGKTNFSFDQAGFVYSTQTDRNSFLNFAFNYHKSRNFDQILSAANSLSHASLGKLAYGKSCQLDERQGGYSLRENPNGVAEGYYAPNSNNRANTYTQWDHVYTNGVNWDQDNFDPSEPYKNVFLEAEGYEFDRAHSGYIGNFDFNLSGNLDNRLFLGVTLGIKHVDYKGYSEYLERVVDGSDRYIGNTVLADERKITGTGVDLAFGAIYRPIDESPFRVGLTIKTPTWYNLKSRNATLLINATDYNKLNPGLRNWGYDEFSSGETYEFRYYTPWQFGLSAGHTIGNYLALGAGWDYADYGCADNRINDGSYDEYGNPDSYSDDVMNRHTENTLRGVSTLKAGLEFKPDPSVAVRFGYNYVSPMYQENGVRDTRLGSIGNWYSSTADYTNWKSTNRITCGLGFKHEGWNFDLAYQYSATKGQFFPFQSMNFTDIVPNDDGSYNYEINASTPSDVKFNRHQLLFTVGYTF</sequence>
<evidence type="ECO:0000313" key="2">
    <source>
        <dbReference type="EMBL" id="SDH04920.1"/>
    </source>
</evidence>
<evidence type="ECO:0000256" key="1">
    <source>
        <dbReference type="SAM" id="SignalP"/>
    </source>
</evidence>
<dbReference type="Proteomes" id="UP000198779">
    <property type="component" value="Unassembled WGS sequence"/>
</dbReference>
<name>A0A1G7Z9Z3_9BACT</name>